<dbReference type="GO" id="GO:0005634">
    <property type="term" value="C:nucleus"/>
    <property type="evidence" value="ECO:0007669"/>
    <property type="project" value="InterPro"/>
</dbReference>
<dbReference type="GO" id="GO:0005694">
    <property type="term" value="C:chromosome"/>
    <property type="evidence" value="ECO:0007669"/>
    <property type="project" value="TreeGrafter"/>
</dbReference>
<evidence type="ECO:0000256" key="1">
    <source>
        <dbReference type="SAM" id="MobiDB-lite"/>
    </source>
</evidence>
<dbReference type="Proteomes" id="UP000534107">
    <property type="component" value="Unassembled WGS sequence"/>
</dbReference>
<dbReference type="Pfam" id="PF15319">
    <property type="entry name" value="RHINO"/>
    <property type="match status" value="1"/>
</dbReference>
<evidence type="ECO:0000313" key="2">
    <source>
        <dbReference type="EMBL" id="NXH18170.1"/>
    </source>
</evidence>
<dbReference type="InterPro" id="IPR029293">
    <property type="entry name" value="RHNO1"/>
</dbReference>
<dbReference type="OrthoDB" id="9942438at2759"/>
<sequence>MPPKKKCAPKARKTELIFLERPREGPIHSYATPLPSAENPRRVPTKPVDHNTSASWVSPQFETAKAVVLKACQKQQHGPPKAQKHHRGPPKAQSKDASHSLLPAAGPCQKATTCKFPPLTFENPEGFAPHSSDHPSSLRKNTECSHRQPKKGTAAKAKSQVNRLELCRERVSPQPVEPEVFNPPDTETPQASSIKNQSTLPDRSSHAWHPGKELAFGPEPCGDGESPAVLVTDTLEHEYGVKVTWRRRPHVMRYLLERG</sequence>
<feature type="region of interest" description="Disordered" evidence="1">
    <location>
        <begin position="20"/>
        <end position="57"/>
    </location>
</feature>
<comment type="caution">
    <text evidence="2">The sequence shown here is derived from an EMBL/GenBank/DDBJ whole genome shotgun (WGS) entry which is preliminary data.</text>
</comment>
<feature type="region of interest" description="Disordered" evidence="1">
    <location>
        <begin position="72"/>
        <end position="227"/>
    </location>
</feature>
<reference evidence="2 3" key="1">
    <citation type="submission" date="2019-09" db="EMBL/GenBank/DDBJ databases">
        <title>Bird 10,000 Genomes (B10K) Project - Family phase.</title>
        <authorList>
            <person name="Zhang G."/>
        </authorList>
    </citation>
    <scope>NUCLEOTIDE SEQUENCE [LARGE SCALE GENOMIC DNA]</scope>
    <source>
        <strain evidence="2">B10K-DU-001-16</strain>
        <tissue evidence="2">Muscle</tissue>
    </source>
</reference>
<dbReference type="PANTHER" id="PTHR35541:SF1">
    <property type="entry name" value="RAD9, HUS1, RAD1-INTERACTING NUCLEAR ORPHAN PROTEIN 1"/>
    <property type="match status" value="1"/>
</dbReference>
<dbReference type="GO" id="GO:0000725">
    <property type="term" value="P:recombinational repair"/>
    <property type="evidence" value="ECO:0007669"/>
    <property type="project" value="TreeGrafter"/>
</dbReference>
<dbReference type="GO" id="GO:0000077">
    <property type="term" value="P:DNA damage checkpoint signaling"/>
    <property type="evidence" value="ECO:0007669"/>
    <property type="project" value="InterPro"/>
</dbReference>
<accession>A0A7K9HYH5</accession>
<feature type="compositionally biased region" description="Polar residues" evidence="1">
    <location>
        <begin position="185"/>
        <end position="202"/>
    </location>
</feature>
<dbReference type="AlphaFoldDB" id="A0A7K9HYH5"/>
<organism evidence="2 3">
    <name type="scientific">Bucco capensis</name>
    <name type="common">collared puffbird</name>
    <dbReference type="NCBI Taxonomy" id="135168"/>
    <lineage>
        <taxon>Eukaryota</taxon>
        <taxon>Metazoa</taxon>
        <taxon>Chordata</taxon>
        <taxon>Craniata</taxon>
        <taxon>Vertebrata</taxon>
        <taxon>Euteleostomi</taxon>
        <taxon>Archelosauria</taxon>
        <taxon>Archosauria</taxon>
        <taxon>Dinosauria</taxon>
        <taxon>Saurischia</taxon>
        <taxon>Theropoda</taxon>
        <taxon>Coelurosauria</taxon>
        <taxon>Aves</taxon>
        <taxon>Neognathae</taxon>
        <taxon>Neoaves</taxon>
        <taxon>Telluraves</taxon>
        <taxon>Coraciimorphae</taxon>
        <taxon>Piciformes</taxon>
        <taxon>Bucconidae</taxon>
        <taxon>Bucco</taxon>
    </lineage>
</organism>
<gene>
    <name evidence="2" type="primary">Rhno1</name>
    <name evidence="2" type="ORF">BUCCAP_R05161</name>
</gene>
<protein>
    <submittedName>
        <fullName evidence="2">RHNO1 protein</fullName>
    </submittedName>
</protein>
<dbReference type="EMBL" id="VWZO01014652">
    <property type="protein sequence ID" value="NXH18170.1"/>
    <property type="molecule type" value="Genomic_DNA"/>
</dbReference>
<proteinExistence type="predicted"/>
<name>A0A7K9HYH5_9PICI</name>
<feature type="non-terminal residue" evidence="2">
    <location>
        <position position="1"/>
    </location>
</feature>
<evidence type="ECO:0000313" key="3">
    <source>
        <dbReference type="Proteomes" id="UP000534107"/>
    </source>
</evidence>
<dbReference type="PANTHER" id="PTHR35541">
    <property type="entry name" value="RAD9, HUS1, RAD1-INTERACTING NUCLEAR ORPHAN PROTEIN 1"/>
    <property type="match status" value="1"/>
</dbReference>
<dbReference type="GO" id="GO:0071479">
    <property type="term" value="P:cellular response to ionizing radiation"/>
    <property type="evidence" value="ECO:0007669"/>
    <property type="project" value="InterPro"/>
</dbReference>
<feature type="non-terminal residue" evidence="2">
    <location>
        <position position="259"/>
    </location>
</feature>
<keyword evidence="3" id="KW-1185">Reference proteome</keyword>